<organism evidence="2 3">
    <name type="scientific">Paracoccus niistensis</name>
    <dbReference type="NCBI Taxonomy" id="632935"/>
    <lineage>
        <taxon>Bacteria</taxon>
        <taxon>Pseudomonadati</taxon>
        <taxon>Pseudomonadota</taxon>
        <taxon>Alphaproteobacteria</taxon>
        <taxon>Rhodobacterales</taxon>
        <taxon>Paracoccaceae</taxon>
        <taxon>Paracoccus</taxon>
    </lineage>
</organism>
<keyword evidence="1" id="KW-0472">Membrane</keyword>
<keyword evidence="1" id="KW-0812">Transmembrane</keyword>
<dbReference type="RefSeq" id="WP_377697653.1">
    <property type="nucleotide sequence ID" value="NZ_JBHLWE010000017.1"/>
</dbReference>
<evidence type="ECO:0000313" key="3">
    <source>
        <dbReference type="Proteomes" id="UP001589799"/>
    </source>
</evidence>
<reference evidence="2 3" key="1">
    <citation type="submission" date="2024-09" db="EMBL/GenBank/DDBJ databases">
        <authorList>
            <person name="Sun Q."/>
            <person name="Mori K."/>
        </authorList>
    </citation>
    <scope>NUCLEOTIDE SEQUENCE [LARGE SCALE GENOMIC DNA]</scope>
    <source>
        <strain evidence="2 3">KCTC 22789</strain>
    </source>
</reference>
<evidence type="ECO:0000313" key="2">
    <source>
        <dbReference type="EMBL" id="MFC0339970.1"/>
    </source>
</evidence>
<evidence type="ECO:0000256" key="1">
    <source>
        <dbReference type="SAM" id="Phobius"/>
    </source>
</evidence>
<feature type="transmembrane region" description="Helical" evidence="1">
    <location>
        <begin position="6"/>
        <end position="24"/>
    </location>
</feature>
<protein>
    <submittedName>
        <fullName evidence="2">Uncharacterized protein</fullName>
    </submittedName>
</protein>
<feature type="transmembrane region" description="Helical" evidence="1">
    <location>
        <begin position="83"/>
        <end position="102"/>
    </location>
</feature>
<dbReference type="Proteomes" id="UP001589799">
    <property type="component" value="Unassembled WGS sequence"/>
</dbReference>
<feature type="transmembrane region" description="Helical" evidence="1">
    <location>
        <begin position="36"/>
        <end position="63"/>
    </location>
</feature>
<name>A0ABV6I375_9RHOB</name>
<accession>A0ABV6I375</accession>
<keyword evidence="1" id="KW-1133">Transmembrane helix</keyword>
<dbReference type="EMBL" id="JBHLWE010000017">
    <property type="protein sequence ID" value="MFC0339970.1"/>
    <property type="molecule type" value="Genomic_DNA"/>
</dbReference>
<gene>
    <name evidence="2" type="ORF">ACFFII_04240</name>
</gene>
<keyword evidence="3" id="KW-1185">Reference proteome</keyword>
<comment type="caution">
    <text evidence="2">The sequence shown here is derived from an EMBL/GenBank/DDBJ whole genome shotgun (WGS) entry which is preliminary data.</text>
</comment>
<sequence>MTLDGFLTFFGILFAAYAVIDPVTRLRIRLDSPAQLTLLFVSIAAVIFFQFVNPIVSVLPLPLATWFVGLRFGQPEDVLNNTQMAFIVTLVWSVSAVTLYSFNRPRARRIRRLPPLVERLYDSRRYIEILTLVSPYIDVLKRSFYREHLLEKLHDRLEKAGRGTFRTIDLINMDKNRKQARYLRFSSLVSSMIPSARKRTTAAREIVDLIAKSRDIRHVLQTQKPEFAAIFFKTFQSELYDEFDRYVLESMMNSESHLRSDLRKTTNLARETYALDPSAIVLNNFLEDISFAQRSGIWRPVGEAAIKVIEEDEQYADVIRRPPPVEDEDLFNDITYSAIHFFDVMVTRAAVSGLCDNMWLMYLMHFVRKIITLSSLPLPQSSRLSEFPTLGLRLIWECQYRLSNWVELSWRLPEGNPNSSPSSFAEAREICAIPYWAAWTLCIVVRNIITSDDIPEEFKRERFGSFVRTCSKLPKSGPGSYLREYMAEAIVLGPPDAHDRDLSDSVRDMLSHVDVVDRFNFSELNVRLQ</sequence>
<proteinExistence type="predicted"/>